<organism evidence="1 2">
    <name type="scientific">Cinnamomum micranthum f. kanehirae</name>
    <dbReference type="NCBI Taxonomy" id="337451"/>
    <lineage>
        <taxon>Eukaryota</taxon>
        <taxon>Viridiplantae</taxon>
        <taxon>Streptophyta</taxon>
        <taxon>Embryophyta</taxon>
        <taxon>Tracheophyta</taxon>
        <taxon>Spermatophyta</taxon>
        <taxon>Magnoliopsida</taxon>
        <taxon>Magnoliidae</taxon>
        <taxon>Laurales</taxon>
        <taxon>Lauraceae</taxon>
        <taxon>Cinnamomum</taxon>
    </lineage>
</organism>
<name>A0A3S3MJH1_9MAGN</name>
<dbReference type="EMBL" id="QPKB01000005">
    <property type="protein sequence ID" value="RWR84853.1"/>
    <property type="molecule type" value="Genomic_DNA"/>
</dbReference>
<dbReference type="OrthoDB" id="2009582at2759"/>
<keyword evidence="2" id="KW-1185">Reference proteome</keyword>
<reference evidence="1 2" key="1">
    <citation type="journal article" date="2019" name="Nat. Plants">
        <title>Stout camphor tree genome fills gaps in understanding of flowering plant genome evolution.</title>
        <authorList>
            <person name="Chaw S.M."/>
            <person name="Liu Y.C."/>
            <person name="Wu Y.W."/>
            <person name="Wang H.Y."/>
            <person name="Lin C.I."/>
            <person name="Wu C.S."/>
            <person name="Ke H.M."/>
            <person name="Chang L.Y."/>
            <person name="Hsu C.Y."/>
            <person name="Yang H.T."/>
            <person name="Sudianto E."/>
            <person name="Hsu M.H."/>
            <person name="Wu K.P."/>
            <person name="Wang L.N."/>
            <person name="Leebens-Mack J.H."/>
            <person name="Tsai I.J."/>
        </authorList>
    </citation>
    <scope>NUCLEOTIDE SEQUENCE [LARGE SCALE GENOMIC DNA]</scope>
    <source>
        <strain evidence="2">cv. Chaw 1501</strain>
        <tissue evidence="1">Young leaves</tissue>
    </source>
</reference>
<evidence type="ECO:0000313" key="1">
    <source>
        <dbReference type="EMBL" id="RWR84853.1"/>
    </source>
</evidence>
<sequence>MAMIKSSRASWSYEHKIFTDLSIEEAHIAGDKYKLAIETSKFRLCNFPFPAPAPDAHSSIPLILSFSRPSSISLSHFPSPAQVINPPSLSLSHRLSLPCALYLSTSFISLALSSADPPLLSLIPLSQSTSSLTLTTSKRAINDCNPQMGPIHDGVADFIPYTSTVSRPSFDDIQTTSTPEKTLISIALPLSPCLSKSPGEIPCLSKSPSLGHRVLKRWGFNSIKTLPASNLDSPLSGSRDSLSLRLLDPKLFILELLQGLQFLMYQTLLDMSTRVDNLLALQRWWARLILIRMLNTDSKINGTEHPLGKMPLGWPLDMVARFTGFDHLVGNYRDGVTFWQLTKMTKMELKTFCS</sequence>
<dbReference type="Proteomes" id="UP000283530">
    <property type="component" value="Unassembled WGS sequence"/>
</dbReference>
<dbReference type="AlphaFoldDB" id="A0A3S3MJH1"/>
<evidence type="ECO:0000313" key="2">
    <source>
        <dbReference type="Proteomes" id="UP000283530"/>
    </source>
</evidence>
<gene>
    <name evidence="1" type="ORF">CKAN_01368300</name>
</gene>
<proteinExistence type="predicted"/>
<accession>A0A3S3MJH1</accession>
<comment type="caution">
    <text evidence="1">The sequence shown here is derived from an EMBL/GenBank/DDBJ whole genome shotgun (WGS) entry which is preliminary data.</text>
</comment>
<protein>
    <submittedName>
        <fullName evidence="1">Uncharacterized protein</fullName>
    </submittedName>
</protein>